<evidence type="ECO:0000313" key="2">
    <source>
        <dbReference type="EMBL" id="MBD1363344.1"/>
    </source>
</evidence>
<sequence length="350" mass="41121">MNIIQSTQTSQKRVTLQVLNRHIKKMFSTVFFRNLWCVVVFMMSSVIAHAQPGPYTGTLKFRLFYKGNLVEQNDSTWHISPALEDPRFASIKYINSYYHIIPRKTPVGGDVPANFCFSIVHLNDSMVVYVPEFAYKREVVLDSLSFSRGIYHIPDHLYDLKGLFKNEKHSRFFPNIDSTWQPFTNRTYECYLEKVENIDQISDESFSSLGNVSNFRDMHLYRAPNNQLYYYRNNAILSSVNNRQFIVYKVCEITDSTFWGTKMESPFVSSLFQKNGQLYAIAARKYNADGIYSSYGIFKVHFIKTKVDTTLRRYLTGKLYNDLYQIAMSNEYINERRKRQVSQLFKKLKL</sequence>
<accession>A0ABR7WLZ0</accession>
<keyword evidence="1" id="KW-1133">Transmembrane helix</keyword>
<proteinExistence type="predicted"/>
<protein>
    <recommendedName>
        <fullName evidence="4">DKNYY family protein</fullName>
    </recommendedName>
</protein>
<gene>
    <name evidence="2" type="ORF">IDJ77_05920</name>
</gene>
<evidence type="ECO:0000313" key="3">
    <source>
        <dbReference type="Proteomes" id="UP000606600"/>
    </source>
</evidence>
<dbReference type="Proteomes" id="UP000606600">
    <property type="component" value="Unassembled WGS sequence"/>
</dbReference>
<dbReference type="RefSeq" id="WP_191188024.1">
    <property type="nucleotide sequence ID" value="NZ_JACWMY010000003.1"/>
</dbReference>
<evidence type="ECO:0000256" key="1">
    <source>
        <dbReference type="SAM" id="Phobius"/>
    </source>
</evidence>
<evidence type="ECO:0008006" key="4">
    <source>
        <dbReference type="Google" id="ProtNLM"/>
    </source>
</evidence>
<feature type="transmembrane region" description="Helical" evidence="1">
    <location>
        <begin position="30"/>
        <end position="50"/>
    </location>
</feature>
<keyword evidence="1" id="KW-0472">Membrane</keyword>
<name>A0ABR7WLZ0_9SPHI</name>
<organism evidence="2 3">
    <name type="scientific">Mucilaginibacter pankratovii</name>
    <dbReference type="NCBI Taxonomy" id="2772110"/>
    <lineage>
        <taxon>Bacteria</taxon>
        <taxon>Pseudomonadati</taxon>
        <taxon>Bacteroidota</taxon>
        <taxon>Sphingobacteriia</taxon>
        <taxon>Sphingobacteriales</taxon>
        <taxon>Sphingobacteriaceae</taxon>
        <taxon>Mucilaginibacter</taxon>
    </lineage>
</organism>
<reference evidence="2 3" key="1">
    <citation type="submission" date="2020-09" db="EMBL/GenBank/DDBJ databases">
        <title>Novel species of Mucilaginibacter isolated from a glacier on the Tibetan Plateau.</title>
        <authorList>
            <person name="Liu Q."/>
            <person name="Xin Y.-H."/>
        </authorList>
    </citation>
    <scope>NUCLEOTIDE SEQUENCE [LARGE SCALE GENOMIC DNA]</scope>
    <source>
        <strain evidence="2 3">ZT4R22</strain>
    </source>
</reference>
<dbReference type="EMBL" id="JACWMY010000003">
    <property type="protein sequence ID" value="MBD1363344.1"/>
    <property type="molecule type" value="Genomic_DNA"/>
</dbReference>
<comment type="caution">
    <text evidence="2">The sequence shown here is derived from an EMBL/GenBank/DDBJ whole genome shotgun (WGS) entry which is preliminary data.</text>
</comment>
<keyword evidence="1" id="KW-0812">Transmembrane</keyword>
<keyword evidence="3" id="KW-1185">Reference proteome</keyword>